<accession>A0A166ING1</accession>
<evidence type="ECO:0000313" key="1">
    <source>
        <dbReference type="EMBL" id="KZN11317.1"/>
    </source>
</evidence>
<organism evidence="1">
    <name type="scientific">Daucus carota subsp. sativus</name>
    <name type="common">Carrot</name>
    <dbReference type="NCBI Taxonomy" id="79200"/>
    <lineage>
        <taxon>Eukaryota</taxon>
        <taxon>Viridiplantae</taxon>
        <taxon>Streptophyta</taxon>
        <taxon>Embryophyta</taxon>
        <taxon>Tracheophyta</taxon>
        <taxon>Spermatophyta</taxon>
        <taxon>Magnoliopsida</taxon>
        <taxon>eudicotyledons</taxon>
        <taxon>Gunneridae</taxon>
        <taxon>Pentapetalae</taxon>
        <taxon>asterids</taxon>
        <taxon>campanulids</taxon>
        <taxon>Apiales</taxon>
        <taxon>Apiaceae</taxon>
        <taxon>Apioideae</taxon>
        <taxon>Scandiceae</taxon>
        <taxon>Daucinae</taxon>
        <taxon>Daucus</taxon>
        <taxon>Daucus sect. Daucus</taxon>
    </lineage>
</organism>
<comment type="caution">
    <text evidence="1">The sequence shown here is derived from an EMBL/GenBank/DDBJ whole genome shotgun (WGS) entry which is preliminary data.</text>
</comment>
<dbReference type="EMBL" id="LNRQ01000001">
    <property type="protein sequence ID" value="KZN11317.1"/>
    <property type="molecule type" value="Genomic_DNA"/>
</dbReference>
<sequence>MEERKLVHILNPPLKDMMNKGVCNSGGWLESNPNEYMHHGHLQLTLLMTPLDCPLISTIPSGVEIRNFTFTPPNAYSVNCDMEH</sequence>
<dbReference type="Gramene" id="KZN11317">
    <property type="protein sequence ID" value="KZN11317"/>
    <property type="gene ID" value="DCAR_003973"/>
</dbReference>
<name>A0A166ING1_DAUCS</name>
<gene>
    <name evidence="1" type="ORF">DCAR_003973</name>
</gene>
<protein>
    <submittedName>
        <fullName evidence="1">Uncharacterized protein</fullName>
    </submittedName>
</protein>
<dbReference type="AlphaFoldDB" id="A0A166ING1"/>
<reference evidence="1" key="1">
    <citation type="journal article" date="2016" name="Nat. Genet.">
        <title>A high-quality carrot genome assembly provides new insights into carotenoid accumulation and asterid genome evolution.</title>
        <authorList>
            <person name="Iorizzo M."/>
            <person name="Ellison S."/>
            <person name="Senalik D."/>
            <person name="Zeng P."/>
            <person name="Satapoomin P."/>
            <person name="Huang J."/>
            <person name="Bowman M."/>
            <person name="Iovene M."/>
            <person name="Sanseverino W."/>
            <person name="Cavagnaro P."/>
            <person name="Yildiz M."/>
            <person name="Macko-Podgorni A."/>
            <person name="Moranska E."/>
            <person name="Grzebelus E."/>
            <person name="Grzebelus D."/>
            <person name="Ashrafi H."/>
            <person name="Zheng Z."/>
            <person name="Cheng S."/>
            <person name="Spooner D."/>
            <person name="Van Deynze A."/>
            <person name="Simon P."/>
        </authorList>
    </citation>
    <scope>NUCLEOTIDE SEQUENCE [LARGE SCALE GENOMIC DNA]</scope>
    <source>
        <tissue evidence="1">Leaf</tissue>
    </source>
</reference>
<proteinExistence type="predicted"/>